<feature type="chain" id="PRO_5037010766" evidence="1">
    <location>
        <begin position="38"/>
        <end position="260"/>
    </location>
</feature>
<dbReference type="AlphaFoldDB" id="A0A903UJ71"/>
<keyword evidence="3" id="KW-1185">Reference proteome</keyword>
<proteinExistence type="predicted"/>
<organism evidence="2 3">
    <name type="scientific">Aedes aegypti</name>
    <name type="common">Yellowfever mosquito</name>
    <name type="synonym">Culex aegypti</name>
    <dbReference type="NCBI Taxonomy" id="7159"/>
    <lineage>
        <taxon>Eukaryota</taxon>
        <taxon>Metazoa</taxon>
        <taxon>Ecdysozoa</taxon>
        <taxon>Arthropoda</taxon>
        <taxon>Hexapoda</taxon>
        <taxon>Insecta</taxon>
        <taxon>Pterygota</taxon>
        <taxon>Neoptera</taxon>
        <taxon>Endopterygota</taxon>
        <taxon>Diptera</taxon>
        <taxon>Nematocera</taxon>
        <taxon>Culicoidea</taxon>
        <taxon>Culicidae</taxon>
        <taxon>Culicinae</taxon>
        <taxon>Aedini</taxon>
        <taxon>Aedes</taxon>
        <taxon>Stegomyia</taxon>
    </lineage>
</organism>
<reference evidence="2" key="2">
    <citation type="submission" date="2022-10" db="UniProtKB">
        <authorList>
            <consortium name="EnsemblMetazoa"/>
        </authorList>
    </citation>
    <scope>IDENTIFICATION</scope>
    <source>
        <strain evidence="2">LVP_AGWG</strain>
    </source>
</reference>
<dbReference type="OrthoDB" id="7461859at2759"/>
<feature type="signal peptide" evidence="1">
    <location>
        <begin position="1"/>
        <end position="37"/>
    </location>
</feature>
<evidence type="ECO:0000256" key="1">
    <source>
        <dbReference type="SAM" id="SignalP"/>
    </source>
</evidence>
<name>A0A903UJ71_AEDAE</name>
<gene>
    <name evidence="2" type="primary">5572259</name>
</gene>
<sequence>MLRNSEEICRNWNRRSASKMWHLKSLFVLFLINVSDAQFKILGIASNRANSGDSKLELVQIKPLKSDSTESIQSRSFQDVPISTLSPNGTTIATTERSTTVEAQTSKIIKLQIMNSTAARNASNREGKLQYENHRTDNDIINISPLRSSSLISGPSSSHRRRATGSVKLTGDSDLFYIQKPSSPAPFKKHHQPKENDVTAKDFAIQRYKRRKYKSKCRCERIWNCPRIQISIARCAPDFFMCCFKRWQSEGKHFKSDKLG</sequence>
<dbReference type="Proteomes" id="UP000008820">
    <property type="component" value="Chromosome 3"/>
</dbReference>
<accession>A0A903UJ71</accession>
<protein>
    <submittedName>
        <fullName evidence="2">Uncharacterized protein</fullName>
    </submittedName>
</protein>
<reference evidence="2 3" key="1">
    <citation type="submission" date="2017-06" db="EMBL/GenBank/DDBJ databases">
        <title>Aedes aegypti genome working group (AGWG) sequencing and assembly.</title>
        <authorList>
            <consortium name="Aedes aegypti Genome Working Group (AGWG)"/>
            <person name="Matthews B.J."/>
        </authorList>
    </citation>
    <scope>NUCLEOTIDE SEQUENCE [LARGE SCALE GENOMIC DNA]</scope>
    <source>
        <strain evidence="2 3">LVP_AGWG</strain>
    </source>
</reference>
<keyword evidence="1" id="KW-0732">Signal</keyword>
<evidence type="ECO:0000313" key="2">
    <source>
        <dbReference type="EnsemblMetazoa" id="AAEL009683-PB"/>
    </source>
</evidence>
<evidence type="ECO:0000313" key="3">
    <source>
        <dbReference type="Proteomes" id="UP000008820"/>
    </source>
</evidence>
<dbReference type="EnsemblMetazoa" id="AAEL009683-RB">
    <property type="protein sequence ID" value="AAEL009683-PB"/>
    <property type="gene ID" value="AAEL009683"/>
</dbReference>